<gene>
    <name evidence="2" type="ORF">E2C01_018698</name>
</gene>
<keyword evidence="3" id="KW-1185">Reference proteome</keyword>
<accession>A0A5B7DVQ7</accession>
<name>A0A5B7DVQ7_PORTR</name>
<sequence>MRRQPRGWQLRGPGHSTGREATDTRHATLSTLKEQPVSGAAQYNIYIQFVYTAAQASTVDFQTL</sequence>
<protein>
    <submittedName>
        <fullName evidence="2">Uncharacterized protein</fullName>
    </submittedName>
</protein>
<feature type="region of interest" description="Disordered" evidence="1">
    <location>
        <begin position="1"/>
        <end position="22"/>
    </location>
</feature>
<dbReference type="AlphaFoldDB" id="A0A5B7DVQ7"/>
<evidence type="ECO:0000313" key="2">
    <source>
        <dbReference type="EMBL" id="MPC25580.1"/>
    </source>
</evidence>
<dbReference type="EMBL" id="VSRR010001480">
    <property type="protein sequence ID" value="MPC25580.1"/>
    <property type="molecule type" value="Genomic_DNA"/>
</dbReference>
<evidence type="ECO:0000256" key="1">
    <source>
        <dbReference type="SAM" id="MobiDB-lite"/>
    </source>
</evidence>
<reference evidence="2 3" key="1">
    <citation type="submission" date="2019-05" db="EMBL/GenBank/DDBJ databases">
        <title>Another draft genome of Portunus trituberculatus and its Hox gene families provides insights of decapod evolution.</title>
        <authorList>
            <person name="Jeong J.-H."/>
            <person name="Song I."/>
            <person name="Kim S."/>
            <person name="Choi T."/>
            <person name="Kim D."/>
            <person name="Ryu S."/>
            <person name="Kim W."/>
        </authorList>
    </citation>
    <scope>NUCLEOTIDE SEQUENCE [LARGE SCALE GENOMIC DNA]</scope>
    <source>
        <tissue evidence="2">Muscle</tissue>
    </source>
</reference>
<evidence type="ECO:0000313" key="3">
    <source>
        <dbReference type="Proteomes" id="UP000324222"/>
    </source>
</evidence>
<proteinExistence type="predicted"/>
<organism evidence="2 3">
    <name type="scientific">Portunus trituberculatus</name>
    <name type="common">Swimming crab</name>
    <name type="synonym">Neptunus trituberculatus</name>
    <dbReference type="NCBI Taxonomy" id="210409"/>
    <lineage>
        <taxon>Eukaryota</taxon>
        <taxon>Metazoa</taxon>
        <taxon>Ecdysozoa</taxon>
        <taxon>Arthropoda</taxon>
        <taxon>Crustacea</taxon>
        <taxon>Multicrustacea</taxon>
        <taxon>Malacostraca</taxon>
        <taxon>Eumalacostraca</taxon>
        <taxon>Eucarida</taxon>
        <taxon>Decapoda</taxon>
        <taxon>Pleocyemata</taxon>
        <taxon>Brachyura</taxon>
        <taxon>Eubrachyura</taxon>
        <taxon>Portunoidea</taxon>
        <taxon>Portunidae</taxon>
        <taxon>Portuninae</taxon>
        <taxon>Portunus</taxon>
    </lineage>
</organism>
<comment type="caution">
    <text evidence="2">The sequence shown here is derived from an EMBL/GenBank/DDBJ whole genome shotgun (WGS) entry which is preliminary data.</text>
</comment>
<dbReference type="Proteomes" id="UP000324222">
    <property type="component" value="Unassembled WGS sequence"/>
</dbReference>